<feature type="compositionally biased region" description="Basic residues" evidence="1">
    <location>
        <begin position="98"/>
        <end position="113"/>
    </location>
</feature>
<organism evidence="2">
    <name type="scientific">viral metagenome</name>
    <dbReference type="NCBI Taxonomy" id="1070528"/>
    <lineage>
        <taxon>unclassified sequences</taxon>
        <taxon>metagenomes</taxon>
        <taxon>organismal metagenomes</taxon>
    </lineage>
</organism>
<accession>A0A6C0CUT0</accession>
<reference evidence="2" key="1">
    <citation type="journal article" date="2020" name="Nature">
        <title>Giant virus diversity and host interactions through global metagenomics.</title>
        <authorList>
            <person name="Schulz F."/>
            <person name="Roux S."/>
            <person name="Paez-Espino D."/>
            <person name="Jungbluth S."/>
            <person name="Walsh D.A."/>
            <person name="Denef V.J."/>
            <person name="McMahon K.D."/>
            <person name="Konstantinidis K.T."/>
            <person name="Eloe-Fadrosh E.A."/>
            <person name="Kyrpides N.C."/>
            <person name="Woyke T."/>
        </authorList>
    </citation>
    <scope>NUCLEOTIDE SEQUENCE</scope>
    <source>
        <strain evidence="2">GVMAG-M-3300021963-12</strain>
    </source>
</reference>
<protein>
    <submittedName>
        <fullName evidence="2">Uncharacterized protein</fullName>
    </submittedName>
</protein>
<proteinExistence type="predicted"/>
<feature type="region of interest" description="Disordered" evidence="1">
    <location>
        <begin position="1"/>
        <end position="43"/>
    </location>
</feature>
<dbReference type="AlphaFoldDB" id="A0A6C0CUT0"/>
<feature type="compositionally biased region" description="Low complexity" evidence="1">
    <location>
        <begin position="77"/>
        <end position="92"/>
    </location>
</feature>
<feature type="compositionally biased region" description="Basic residues" evidence="1">
    <location>
        <begin position="1"/>
        <end position="18"/>
    </location>
</feature>
<name>A0A6C0CUT0_9ZZZZ</name>
<sequence>MVRHHKKTKKHSRSRRMRGGVWYDPRTWGKPAAPSTPAGLELPPVVEKAASDVSSGVTDATKTVAEGVGVPSPSTQAAAVGAPAGSAGVLGSDASIGGRRRRRTRKHRKSRKH</sequence>
<evidence type="ECO:0000256" key="1">
    <source>
        <dbReference type="SAM" id="MobiDB-lite"/>
    </source>
</evidence>
<dbReference type="EMBL" id="MN739481">
    <property type="protein sequence ID" value="QHT07504.1"/>
    <property type="molecule type" value="Genomic_DNA"/>
</dbReference>
<evidence type="ECO:0000313" key="2">
    <source>
        <dbReference type="EMBL" id="QHT07504.1"/>
    </source>
</evidence>
<feature type="region of interest" description="Disordered" evidence="1">
    <location>
        <begin position="66"/>
        <end position="113"/>
    </location>
</feature>